<evidence type="ECO:0000313" key="2">
    <source>
        <dbReference type="Proteomes" id="UP000056750"/>
    </source>
</evidence>
<reference evidence="1 2" key="1">
    <citation type="submission" date="2015-12" db="EMBL/GenBank/DDBJ databases">
        <title>Intraspecies pangenome expansion in the marine bacterium Alteromonas.</title>
        <authorList>
            <person name="Lopez-Perez M."/>
            <person name="Rodriguez-Valera F."/>
        </authorList>
    </citation>
    <scope>NUCLEOTIDE SEQUENCE [LARGE SCALE GENOMIC DNA]</scope>
    <source>
        <strain evidence="1 2">LMG 21861</strain>
    </source>
</reference>
<dbReference type="EMBL" id="CP013926">
    <property type="protein sequence ID" value="AMJ74495.1"/>
    <property type="molecule type" value="Genomic_DNA"/>
</dbReference>
<proteinExistence type="predicted"/>
<organism evidence="1 2">
    <name type="scientific">Alteromonas stellipolaris</name>
    <dbReference type="NCBI Taxonomy" id="233316"/>
    <lineage>
        <taxon>Bacteria</taxon>
        <taxon>Pseudomonadati</taxon>
        <taxon>Pseudomonadota</taxon>
        <taxon>Gammaproteobacteria</taxon>
        <taxon>Alteromonadales</taxon>
        <taxon>Alteromonadaceae</taxon>
        <taxon>Alteromonas/Salinimonas group</taxon>
        <taxon>Alteromonas</taxon>
    </lineage>
</organism>
<keyword evidence="2" id="KW-1185">Reference proteome</keyword>
<evidence type="ECO:0000313" key="1">
    <source>
        <dbReference type="EMBL" id="AMJ74495.1"/>
    </source>
</evidence>
<sequence length="202" mass="22770">MPHVPAPVIEKLDGTESSMKTLIITDIFGKTEPLTELASLICQEHLILDPYNGKNMDFLDEETAYRYFSENIGLKNYTCALKNLLVNTSAPIQLIGFSVGASAIWNISNDATICHNVKSAICYYGSQIRNNKDITPLFPIELRFPIKEEHFSVGELISSLSNKCNVKIKQVPHLHGFMNKYSNNYNQEGFKSEIQTYEKCAI</sequence>
<evidence type="ECO:0008006" key="3">
    <source>
        <dbReference type="Google" id="ProtNLM"/>
    </source>
</evidence>
<gene>
    <name evidence="1" type="ORF">AVL57_11275</name>
</gene>
<name>A0ABN4LNZ4_9ALTE</name>
<protein>
    <recommendedName>
        <fullName evidence="3">Dienelactone hydrolase domain-containing protein</fullName>
    </recommendedName>
</protein>
<dbReference type="Proteomes" id="UP000056750">
    <property type="component" value="Chromosome"/>
</dbReference>
<accession>A0ABN4LNZ4</accession>